<dbReference type="RefSeq" id="XP_008866896.1">
    <property type="nucleotide sequence ID" value="XM_008868674.1"/>
</dbReference>
<feature type="transmembrane region" description="Helical" evidence="1">
    <location>
        <begin position="93"/>
        <end position="111"/>
    </location>
</feature>
<accession>A0A024UCM8</accession>
<dbReference type="EMBL" id="KI913958">
    <property type="protein sequence ID" value="ETW03940.1"/>
    <property type="molecule type" value="Genomic_DNA"/>
</dbReference>
<organism evidence="2">
    <name type="scientific">Aphanomyces invadans</name>
    <dbReference type="NCBI Taxonomy" id="157072"/>
    <lineage>
        <taxon>Eukaryota</taxon>
        <taxon>Sar</taxon>
        <taxon>Stramenopiles</taxon>
        <taxon>Oomycota</taxon>
        <taxon>Saprolegniomycetes</taxon>
        <taxon>Saprolegniales</taxon>
        <taxon>Verrucalvaceae</taxon>
        <taxon>Aphanomyces</taxon>
    </lineage>
</organism>
<dbReference type="NCBIfam" id="TIGR01571">
    <property type="entry name" value="A_thal_Cys_rich"/>
    <property type="match status" value="1"/>
</dbReference>
<dbReference type="GeneID" id="20081405"/>
<dbReference type="InterPro" id="IPR006461">
    <property type="entry name" value="PLAC_motif_containing"/>
</dbReference>
<evidence type="ECO:0000256" key="1">
    <source>
        <dbReference type="SAM" id="Phobius"/>
    </source>
</evidence>
<dbReference type="AlphaFoldDB" id="A0A024UCM8"/>
<evidence type="ECO:0000313" key="2">
    <source>
        <dbReference type="EMBL" id="ETW03940.1"/>
    </source>
</evidence>
<keyword evidence="1" id="KW-1133">Transmembrane helix</keyword>
<dbReference type="STRING" id="157072.A0A024UCM8"/>
<dbReference type="OrthoDB" id="1045822at2759"/>
<protein>
    <recommendedName>
        <fullName evidence="3">PLAC8 family protein</fullName>
    </recommendedName>
</protein>
<reference evidence="2" key="1">
    <citation type="submission" date="2013-12" db="EMBL/GenBank/DDBJ databases">
        <title>The Genome Sequence of Aphanomyces invadans NJM9701.</title>
        <authorList>
            <consortium name="The Broad Institute Genomics Platform"/>
            <person name="Russ C."/>
            <person name="Tyler B."/>
            <person name="van West P."/>
            <person name="Dieguez-Uribeondo J."/>
            <person name="Young S.K."/>
            <person name="Zeng Q."/>
            <person name="Gargeya S."/>
            <person name="Fitzgerald M."/>
            <person name="Abouelleil A."/>
            <person name="Alvarado L."/>
            <person name="Chapman S.B."/>
            <person name="Gainer-Dewar J."/>
            <person name="Goldberg J."/>
            <person name="Griggs A."/>
            <person name="Gujja S."/>
            <person name="Hansen M."/>
            <person name="Howarth C."/>
            <person name="Imamovic A."/>
            <person name="Ireland A."/>
            <person name="Larimer J."/>
            <person name="McCowan C."/>
            <person name="Murphy C."/>
            <person name="Pearson M."/>
            <person name="Poon T.W."/>
            <person name="Priest M."/>
            <person name="Roberts A."/>
            <person name="Saif S."/>
            <person name="Shea T."/>
            <person name="Sykes S."/>
            <person name="Wortman J."/>
            <person name="Nusbaum C."/>
            <person name="Birren B."/>
        </authorList>
    </citation>
    <scope>NUCLEOTIDE SEQUENCE [LARGE SCALE GENOMIC DNA]</scope>
    <source>
        <strain evidence="2">NJM9701</strain>
    </source>
</reference>
<gene>
    <name evidence="2" type="ORF">H310_04355</name>
</gene>
<dbReference type="VEuPathDB" id="FungiDB:H310_04355"/>
<dbReference type="PANTHER" id="PTHR15907">
    <property type="entry name" value="DUF614 FAMILY PROTEIN-RELATED"/>
    <property type="match status" value="1"/>
</dbReference>
<dbReference type="Pfam" id="PF04749">
    <property type="entry name" value="PLAC8"/>
    <property type="match status" value="1"/>
</dbReference>
<proteinExistence type="predicted"/>
<name>A0A024UCM8_9STRA</name>
<sequence length="209" mass="22938">MSSSSPTNKDQPLVKADCAADQADAVPMAVPVNPEVSMQPGVDQNGLVVGRWKADIFACCTDLVPNCLMTWCCPCISLAQTLHRVGMYTFNNVLLVYGALYLAQVVLYIFQSTTSATMVYSSSGWVYSSVSLVWSWLSLAIQVLALVLVMVVRKRFRTAFQIPGSDIEDCCCSFWCSCCVMAQMATHAEAYTPNECTFSPKDTLPGYQF</sequence>
<feature type="transmembrane region" description="Helical" evidence="1">
    <location>
        <begin position="131"/>
        <end position="152"/>
    </location>
</feature>
<keyword evidence="1" id="KW-0812">Transmembrane</keyword>
<evidence type="ECO:0008006" key="3">
    <source>
        <dbReference type="Google" id="ProtNLM"/>
    </source>
</evidence>
<dbReference type="eggNOG" id="ENOG502S8SK">
    <property type="taxonomic scope" value="Eukaryota"/>
</dbReference>
<keyword evidence="1" id="KW-0472">Membrane</keyword>